<dbReference type="EMBL" id="CAEKDK010000002">
    <property type="protein sequence ID" value="CAB4271381.1"/>
    <property type="molecule type" value="Genomic_DNA"/>
</dbReference>
<accession>A0A6J5WP89</accession>
<protein>
    <submittedName>
        <fullName evidence="2">Uncharacterized protein</fullName>
    </submittedName>
</protein>
<proteinExistence type="predicted"/>
<evidence type="ECO:0000313" key="2">
    <source>
        <dbReference type="EMBL" id="CAB4301817.1"/>
    </source>
</evidence>
<sequence>MNISISINNTRTLLQKLLRREQVRNLRFEIEMLQERLLFGTFFALCSEIKEKIKKTKNENKAEVMAKSQKKRVNLPQGAACTQGPQGWWGWG</sequence>
<evidence type="ECO:0000313" key="3">
    <source>
        <dbReference type="Proteomes" id="UP000507222"/>
    </source>
</evidence>
<dbReference type="Proteomes" id="UP000507245">
    <property type="component" value="Unassembled WGS sequence"/>
</dbReference>
<gene>
    <name evidence="1" type="ORF">CURHAP_LOCUS17760</name>
    <name evidence="2" type="ORF">ORAREDHAP_LOCUS17383</name>
</gene>
<dbReference type="Proteomes" id="UP000507222">
    <property type="component" value="Unassembled WGS sequence"/>
</dbReference>
<keyword evidence="4" id="KW-1185">Reference proteome</keyword>
<evidence type="ECO:0000313" key="4">
    <source>
        <dbReference type="Proteomes" id="UP000507245"/>
    </source>
</evidence>
<dbReference type="AlphaFoldDB" id="A0A6J5WP89"/>
<dbReference type="EMBL" id="CAEKKB010000002">
    <property type="protein sequence ID" value="CAB4301817.1"/>
    <property type="molecule type" value="Genomic_DNA"/>
</dbReference>
<name>A0A6J5WP89_PRUAR</name>
<reference evidence="2 3" key="2">
    <citation type="submission" date="2020-05" db="EMBL/GenBank/DDBJ databases">
        <authorList>
            <person name="Campoy J."/>
            <person name="Schneeberger K."/>
            <person name="Spophaly S."/>
        </authorList>
    </citation>
    <scope>NUCLEOTIDE SEQUENCE [LARGE SCALE GENOMIC DNA]</scope>
    <source>
        <strain evidence="2">PruArmRojPasFocal</strain>
    </source>
</reference>
<evidence type="ECO:0000313" key="1">
    <source>
        <dbReference type="EMBL" id="CAB4271381.1"/>
    </source>
</evidence>
<organism evidence="2 4">
    <name type="scientific">Prunus armeniaca</name>
    <name type="common">Apricot</name>
    <name type="synonym">Armeniaca vulgaris</name>
    <dbReference type="NCBI Taxonomy" id="36596"/>
    <lineage>
        <taxon>Eukaryota</taxon>
        <taxon>Viridiplantae</taxon>
        <taxon>Streptophyta</taxon>
        <taxon>Embryophyta</taxon>
        <taxon>Tracheophyta</taxon>
        <taxon>Spermatophyta</taxon>
        <taxon>Magnoliopsida</taxon>
        <taxon>eudicotyledons</taxon>
        <taxon>Gunneridae</taxon>
        <taxon>Pentapetalae</taxon>
        <taxon>rosids</taxon>
        <taxon>fabids</taxon>
        <taxon>Rosales</taxon>
        <taxon>Rosaceae</taxon>
        <taxon>Amygdaloideae</taxon>
        <taxon>Amygdaleae</taxon>
        <taxon>Prunus</taxon>
    </lineage>
</organism>
<reference evidence="4" key="1">
    <citation type="journal article" date="2020" name="Genome Biol.">
        <title>Gamete binning: chromosome-level and haplotype-resolved genome assembly enabled by high-throughput single-cell sequencing of gamete genomes.</title>
        <authorList>
            <person name="Campoy J.A."/>
            <person name="Sun H."/>
            <person name="Goel M."/>
            <person name="Jiao W.-B."/>
            <person name="Folz-Donahue K."/>
            <person name="Wang N."/>
            <person name="Rubio M."/>
            <person name="Liu C."/>
            <person name="Kukat C."/>
            <person name="Ruiz D."/>
            <person name="Huettel B."/>
            <person name="Schneeberger K."/>
        </authorList>
    </citation>
    <scope>NUCLEOTIDE SEQUENCE [LARGE SCALE GENOMIC DNA]</scope>
    <source>
        <strain evidence="4">cv. Rojo Pasion</strain>
    </source>
</reference>